<dbReference type="InterPro" id="IPR023214">
    <property type="entry name" value="HAD_sf"/>
</dbReference>
<dbReference type="PRINTS" id="PR00413">
    <property type="entry name" value="HADHALOGNASE"/>
</dbReference>
<dbReference type="OrthoDB" id="2363873at2759"/>
<dbReference type="PANTHER" id="PTHR43316">
    <property type="entry name" value="HYDROLASE, HALOACID DELAHOGENASE-RELATED"/>
    <property type="match status" value="1"/>
</dbReference>
<keyword evidence="2" id="KW-0378">Hydrolase</keyword>
<dbReference type="InterPro" id="IPR036412">
    <property type="entry name" value="HAD-like_sf"/>
</dbReference>
<name>A0A2H3JCW7_WOLCO</name>
<reference evidence="3 4" key="1">
    <citation type="journal article" date="2012" name="Science">
        <title>The Paleozoic origin of enzymatic lignin decomposition reconstructed from 31 fungal genomes.</title>
        <authorList>
            <person name="Floudas D."/>
            <person name="Binder M."/>
            <person name="Riley R."/>
            <person name="Barry K."/>
            <person name="Blanchette R.A."/>
            <person name="Henrissat B."/>
            <person name="Martinez A.T."/>
            <person name="Otillar R."/>
            <person name="Spatafora J.W."/>
            <person name="Yadav J.S."/>
            <person name="Aerts A."/>
            <person name="Benoit I."/>
            <person name="Boyd A."/>
            <person name="Carlson A."/>
            <person name="Copeland A."/>
            <person name="Coutinho P.M."/>
            <person name="de Vries R.P."/>
            <person name="Ferreira P."/>
            <person name="Findley K."/>
            <person name="Foster B."/>
            <person name="Gaskell J."/>
            <person name="Glotzer D."/>
            <person name="Gorecki P."/>
            <person name="Heitman J."/>
            <person name="Hesse C."/>
            <person name="Hori C."/>
            <person name="Igarashi K."/>
            <person name="Jurgens J.A."/>
            <person name="Kallen N."/>
            <person name="Kersten P."/>
            <person name="Kohler A."/>
            <person name="Kuees U."/>
            <person name="Kumar T.K.A."/>
            <person name="Kuo A."/>
            <person name="LaButti K."/>
            <person name="Larrondo L.F."/>
            <person name="Lindquist E."/>
            <person name="Ling A."/>
            <person name="Lombard V."/>
            <person name="Lucas S."/>
            <person name="Lundell T."/>
            <person name="Martin R."/>
            <person name="McLaughlin D.J."/>
            <person name="Morgenstern I."/>
            <person name="Morin E."/>
            <person name="Murat C."/>
            <person name="Nagy L.G."/>
            <person name="Nolan M."/>
            <person name="Ohm R.A."/>
            <person name="Patyshakuliyeva A."/>
            <person name="Rokas A."/>
            <person name="Ruiz-Duenas F.J."/>
            <person name="Sabat G."/>
            <person name="Salamov A."/>
            <person name="Samejima M."/>
            <person name="Schmutz J."/>
            <person name="Slot J.C."/>
            <person name="St John F."/>
            <person name="Stenlid J."/>
            <person name="Sun H."/>
            <person name="Sun S."/>
            <person name="Syed K."/>
            <person name="Tsang A."/>
            <person name="Wiebenga A."/>
            <person name="Young D."/>
            <person name="Pisabarro A."/>
            <person name="Eastwood D.C."/>
            <person name="Martin F."/>
            <person name="Cullen D."/>
            <person name="Grigoriev I.V."/>
            <person name="Hibbett D.S."/>
        </authorList>
    </citation>
    <scope>NUCLEOTIDE SEQUENCE [LARGE SCALE GENOMIC DNA]</scope>
    <source>
        <strain evidence="3 4">MD-104</strain>
    </source>
</reference>
<dbReference type="Gene3D" id="1.10.150.240">
    <property type="entry name" value="Putative phosphatase, domain 2"/>
    <property type="match status" value="1"/>
</dbReference>
<evidence type="ECO:0000256" key="2">
    <source>
        <dbReference type="ARBA" id="ARBA00022801"/>
    </source>
</evidence>
<dbReference type="GO" id="GO:0016791">
    <property type="term" value="F:phosphatase activity"/>
    <property type="evidence" value="ECO:0007669"/>
    <property type="project" value="UniProtKB-ARBA"/>
</dbReference>
<dbReference type="EMBL" id="KB468053">
    <property type="protein sequence ID" value="PCH40090.1"/>
    <property type="molecule type" value="Genomic_DNA"/>
</dbReference>
<keyword evidence="4" id="KW-1185">Reference proteome</keyword>
<dbReference type="SUPFAM" id="SSF56784">
    <property type="entry name" value="HAD-like"/>
    <property type="match status" value="1"/>
</dbReference>
<dbReference type="Gene3D" id="3.40.50.1000">
    <property type="entry name" value="HAD superfamily/HAD-like"/>
    <property type="match status" value="1"/>
</dbReference>
<dbReference type="STRING" id="742152.A0A2H3JCW7"/>
<gene>
    <name evidence="3" type="ORF">WOLCODRAFT_162085</name>
</gene>
<evidence type="ECO:0000313" key="4">
    <source>
        <dbReference type="Proteomes" id="UP000218811"/>
    </source>
</evidence>
<dbReference type="InterPro" id="IPR023198">
    <property type="entry name" value="PGP-like_dom2"/>
</dbReference>
<accession>A0A2H3JCW7</accession>
<dbReference type="Pfam" id="PF00702">
    <property type="entry name" value="Hydrolase"/>
    <property type="match status" value="1"/>
</dbReference>
<dbReference type="OMA" id="DLMGTCT"/>
<dbReference type="InterPro" id="IPR006328">
    <property type="entry name" value="2-HAD"/>
</dbReference>
<dbReference type="InterPro" id="IPR006439">
    <property type="entry name" value="HAD-SF_hydro_IA"/>
</dbReference>
<evidence type="ECO:0000256" key="1">
    <source>
        <dbReference type="ARBA" id="ARBA00008106"/>
    </source>
</evidence>
<dbReference type="NCBIfam" id="TIGR01493">
    <property type="entry name" value="HAD-SF-IA-v2"/>
    <property type="match status" value="1"/>
</dbReference>
<dbReference type="SFLD" id="SFLDG01129">
    <property type="entry name" value="C1.5:_HAD__Beta-PGM__Phosphata"/>
    <property type="match status" value="1"/>
</dbReference>
<comment type="similarity">
    <text evidence="1">Belongs to the HAD-like hydrolase superfamily. S-2-haloalkanoic acid dehalogenase family.</text>
</comment>
<proteinExistence type="inferred from homology"/>
<dbReference type="NCBIfam" id="TIGR01428">
    <property type="entry name" value="HAD_type_II"/>
    <property type="match status" value="1"/>
</dbReference>
<dbReference type="SFLD" id="SFLDS00003">
    <property type="entry name" value="Haloacid_Dehalogenase"/>
    <property type="match status" value="1"/>
</dbReference>
<dbReference type="InterPro" id="IPR051540">
    <property type="entry name" value="S-2-haloacid_dehalogenase"/>
</dbReference>
<organism evidence="3 4">
    <name type="scientific">Wolfiporia cocos (strain MD-104)</name>
    <name type="common">Brown rot fungus</name>
    <dbReference type="NCBI Taxonomy" id="742152"/>
    <lineage>
        <taxon>Eukaryota</taxon>
        <taxon>Fungi</taxon>
        <taxon>Dikarya</taxon>
        <taxon>Basidiomycota</taxon>
        <taxon>Agaricomycotina</taxon>
        <taxon>Agaricomycetes</taxon>
        <taxon>Polyporales</taxon>
        <taxon>Phaeolaceae</taxon>
        <taxon>Wolfiporia</taxon>
    </lineage>
</organism>
<protein>
    <submittedName>
        <fullName evidence="3">Haloacid dehalogenase</fullName>
    </submittedName>
</protein>
<dbReference type="AlphaFoldDB" id="A0A2H3JCW7"/>
<evidence type="ECO:0000313" key="3">
    <source>
        <dbReference type="EMBL" id="PCH40090.1"/>
    </source>
</evidence>
<dbReference type="GO" id="GO:0019120">
    <property type="term" value="F:hydrolase activity, acting on acid halide bonds, in C-halide compounds"/>
    <property type="evidence" value="ECO:0007669"/>
    <property type="project" value="InterPro"/>
</dbReference>
<dbReference type="Proteomes" id="UP000218811">
    <property type="component" value="Unassembled WGS sequence"/>
</dbReference>
<sequence>MALSPMHVLEGVQAFVFDLMGTCTDWHSSILAAMRSHLIPPPLNDSDLPALAAAWRAGFFETIFVSFAAGDQAPDIDTVHAKVLDKLLNERGVTLDVWDEEVRERLVKAWHLQLPWPDSIEGIQKLKERYMVVVLANGTTRLQLDIVRSSRLPFDMLFSSQLLQATKPDPEIYSKALDLIGLHPEQAAMVAAHAYDLRAAAKLGMKTVYIHRPTEDPDEDMALIRNQVDIFIEGTKCSDGLLELARHVCS</sequence>
<dbReference type="PANTHER" id="PTHR43316:SF3">
    <property type="entry name" value="HALOACID DEHALOGENASE, TYPE II (AFU_ORTHOLOGUE AFUA_2G07750)-RELATED"/>
    <property type="match status" value="1"/>
</dbReference>